<keyword evidence="5" id="KW-1133">Transmembrane helix</keyword>
<gene>
    <name evidence="8" type="ORF">C1I93_20915</name>
</gene>
<keyword evidence="2" id="KW-1003">Cell membrane</keyword>
<proteinExistence type="inferred from homology"/>
<dbReference type="InterPro" id="IPR018584">
    <property type="entry name" value="GT87"/>
</dbReference>
<comment type="caution">
    <text evidence="8">The sequence shown here is derived from an EMBL/GenBank/DDBJ whole genome shotgun (WGS) entry which is preliminary data.</text>
</comment>
<evidence type="ECO:0000256" key="7">
    <source>
        <dbReference type="ARBA" id="ARBA00024033"/>
    </source>
</evidence>
<accession>A0A2W2BWP1</accession>
<reference evidence="8 9" key="1">
    <citation type="submission" date="2018-01" db="EMBL/GenBank/DDBJ databases">
        <title>Draft genome sequence of Jishengella endophytica.</title>
        <authorList>
            <person name="Sahin N."/>
            <person name="Ay H."/>
            <person name="Saygin H."/>
        </authorList>
    </citation>
    <scope>NUCLEOTIDE SEQUENCE [LARGE SCALE GENOMIC DNA]</scope>
    <source>
        <strain evidence="8 9">DSM 45430</strain>
    </source>
</reference>
<dbReference type="GO" id="GO:0016758">
    <property type="term" value="F:hexosyltransferase activity"/>
    <property type="evidence" value="ECO:0007669"/>
    <property type="project" value="InterPro"/>
</dbReference>
<comment type="similarity">
    <text evidence="7">Belongs to the glycosyltransferase 87 family.</text>
</comment>
<organism evidence="8 9">
    <name type="scientific">Micromonospora endophytica</name>
    <dbReference type="NCBI Taxonomy" id="515350"/>
    <lineage>
        <taxon>Bacteria</taxon>
        <taxon>Bacillati</taxon>
        <taxon>Actinomycetota</taxon>
        <taxon>Actinomycetes</taxon>
        <taxon>Micromonosporales</taxon>
        <taxon>Micromonosporaceae</taxon>
        <taxon>Micromonospora</taxon>
    </lineage>
</organism>
<protein>
    <submittedName>
        <fullName evidence="8">Uncharacterized protein</fullName>
    </submittedName>
</protein>
<evidence type="ECO:0000313" key="9">
    <source>
        <dbReference type="Proteomes" id="UP000248627"/>
    </source>
</evidence>
<dbReference type="GO" id="GO:0005886">
    <property type="term" value="C:plasma membrane"/>
    <property type="evidence" value="ECO:0007669"/>
    <property type="project" value="UniProtKB-SubCell"/>
</dbReference>
<evidence type="ECO:0000256" key="4">
    <source>
        <dbReference type="ARBA" id="ARBA00022692"/>
    </source>
</evidence>
<name>A0A2W2BWP1_9ACTN</name>
<dbReference type="AlphaFoldDB" id="A0A2W2BWP1"/>
<evidence type="ECO:0000256" key="1">
    <source>
        <dbReference type="ARBA" id="ARBA00004651"/>
    </source>
</evidence>
<evidence type="ECO:0000256" key="6">
    <source>
        <dbReference type="ARBA" id="ARBA00023136"/>
    </source>
</evidence>
<keyword evidence="4" id="KW-0812">Transmembrane</keyword>
<evidence type="ECO:0000313" key="8">
    <source>
        <dbReference type="EMBL" id="PZF91701.1"/>
    </source>
</evidence>
<evidence type="ECO:0000256" key="5">
    <source>
        <dbReference type="ARBA" id="ARBA00022989"/>
    </source>
</evidence>
<dbReference type="OrthoDB" id="9774600at2"/>
<dbReference type="EMBL" id="POTX01000162">
    <property type="protein sequence ID" value="PZF91701.1"/>
    <property type="molecule type" value="Genomic_DNA"/>
</dbReference>
<dbReference type="Proteomes" id="UP000248627">
    <property type="component" value="Unassembled WGS sequence"/>
</dbReference>
<evidence type="ECO:0000256" key="3">
    <source>
        <dbReference type="ARBA" id="ARBA00022679"/>
    </source>
</evidence>
<keyword evidence="6" id="KW-0472">Membrane</keyword>
<dbReference type="Pfam" id="PF09594">
    <property type="entry name" value="GT87"/>
    <property type="match status" value="1"/>
</dbReference>
<evidence type="ECO:0000256" key="2">
    <source>
        <dbReference type="ARBA" id="ARBA00022475"/>
    </source>
</evidence>
<sequence>MLVGPTPPVFSAVACAGVVAVPATRAMARTVVSTVLQVRFTVFLPIEVRVLAGSDRVVTPEPGAAGVGPCQSTVPLGDPLVTRRPPGPVTGTPGPTSVAYPRSMRDRRSALLWVAFAVAALISVVLVLRRPDRLSDLHIYHGALTDLRAGRPLYAYVAANGGPFTYPPFAALVLWPITTVPLGVVEAVWLAATCAAVVALAVPVARALAGGRTRRPATVAAIAVVLMLSAPVQSNLRFGQVSIFLVLLALHDATAGPSRARGVLVGVAAAIKLTPLLFVAYFLVSGRYRDAGRAAGTFLACGALALVILPTESLTYWAGTVTQTSRIGNLASLGNQSVHGMLLRLGLPDTALPLVWAALVAVICAVALLRARQLAGQGRPGHAAVLVGCATVAASPVSWTHHQVWPVLAAMLLIGAAGVNRRVAGAALLASMVLSLGVVLGPVSTRPGVQFLFENARTLGVCLLCVAGFGAVAAVTRPAQQAALRPAHRATARRAWLRAGVATAAVLAFFAVQPLPAGADPTFKAYGPTELGNPRYFFVCRGSVECADFGTDAPVTFGTRSEKTKVRVNGVVSAQVDRLEYHSAPGGPPRGIPLLAAYPGVRTFSFRSATMTHGRLVAYAADGRQLASYDDELAAALARSG</sequence>
<keyword evidence="9" id="KW-1185">Reference proteome</keyword>
<comment type="subcellular location">
    <subcellularLocation>
        <location evidence="1">Cell membrane</location>
        <topology evidence="1">Multi-pass membrane protein</topology>
    </subcellularLocation>
</comment>
<keyword evidence="3" id="KW-0808">Transferase</keyword>